<keyword evidence="4" id="KW-1185">Reference proteome</keyword>
<feature type="compositionally biased region" description="Polar residues" evidence="2">
    <location>
        <begin position="313"/>
        <end position="336"/>
    </location>
</feature>
<feature type="compositionally biased region" description="Basic and acidic residues" evidence="2">
    <location>
        <begin position="553"/>
        <end position="571"/>
    </location>
</feature>
<evidence type="ECO:0000313" key="4">
    <source>
        <dbReference type="Proteomes" id="UP000554235"/>
    </source>
</evidence>
<evidence type="ECO:0000256" key="2">
    <source>
        <dbReference type="SAM" id="MobiDB-lite"/>
    </source>
</evidence>
<accession>A0A8H4LBV3</accession>
<feature type="region of interest" description="Disordered" evidence="2">
    <location>
        <begin position="266"/>
        <end position="363"/>
    </location>
</feature>
<name>A0A8H4LBV3_9HYPO</name>
<feature type="region of interest" description="Disordered" evidence="2">
    <location>
        <begin position="538"/>
        <end position="581"/>
    </location>
</feature>
<organism evidence="3 4">
    <name type="scientific">Fusarium albosuccineum</name>
    <dbReference type="NCBI Taxonomy" id="1237068"/>
    <lineage>
        <taxon>Eukaryota</taxon>
        <taxon>Fungi</taxon>
        <taxon>Dikarya</taxon>
        <taxon>Ascomycota</taxon>
        <taxon>Pezizomycotina</taxon>
        <taxon>Sordariomycetes</taxon>
        <taxon>Hypocreomycetidae</taxon>
        <taxon>Hypocreales</taxon>
        <taxon>Nectriaceae</taxon>
        <taxon>Fusarium</taxon>
        <taxon>Fusarium decemcellulare species complex</taxon>
    </lineage>
</organism>
<feature type="compositionally biased region" description="Low complexity" evidence="2">
    <location>
        <begin position="140"/>
        <end position="153"/>
    </location>
</feature>
<dbReference type="Proteomes" id="UP000554235">
    <property type="component" value="Unassembled WGS sequence"/>
</dbReference>
<protein>
    <submittedName>
        <fullName evidence="3">Uncharacterized protein</fullName>
    </submittedName>
</protein>
<dbReference type="AlphaFoldDB" id="A0A8H4LBV3"/>
<feature type="region of interest" description="Disordered" evidence="2">
    <location>
        <begin position="131"/>
        <end position="166"/>
    </location>
</feature>
<feature type="compositionally biased region" description="Basic residues" evidence="2">
    <location>
        <begin position="341"/>
        <end position="354"/>
    </location>
</feature>
<dbReference type="OrthoDB" id="3886346at2759"/>
<dbReference type="EMBL" id="JAADYS010001091">
    <property type="protein sequence ID" value="KAF4465109.1"/>
    <property type="molecule type" value="Genomic_DNA"/>
</dbReference>
<sequence>MPPRPHFLAPCRRPSMDVPPVVHPIVSIIIIITTINRSMPCAAEPMQQAPPAVPRALYPLTQAGSRAVHLRDLSKAAVTAKGTVPRVVAFFPLLTGQPTTPLEKVPSIGQIGASRALAPPVSCLVNTEFQRLPSNPPSAPSSSSSSLPATPAPSNQPGTPDLPTGALLKAKKKGNKKRIVCLRWHWNTTTTTSTNTTNLEPAGSCPFPGCYLGASNTAPPRESDFRDMAMDALKNLVNNVPDWLKRLDDLSGQIDRRQAELAAVAAAEGKNSETKSLRNKGSTESLKPKDDPPVVHAEAPAGEDIPEDVPAKTDQTPNDTPKTHTPSPDSIMQQQEVIKAARARARAQVKKKPKSPSMMSTEDAPAAYRTRSMIIVFYDSYVQGFFDDLVRFVSSSRNLMRKAKMAARVAQIKKLAEQDVSEDGSNGDNDLPSLRYMSSRRFGPMSISRPGASDQPPDVYDNLDKGLEFVQSMCEHGAHQFLRDGDCNDEISKVQKRLAEVLEMASKEMERVQREEPELAKETGEMGKIRTRRPISMRRDMSVGLKEGSPTPTKEENKLEPAKEESTKIEPAEPTGMDLSAPLAVDPDIMEADEGIDIDEIPKLQYRSTRAMRSRGP</sequence>
<comment type="caution">
    <text evidence="3">The sequence shown here is derived from an EMBL/GenBank/DDBJ whole genome shotgun (WGS) entry which is preliminary data.</text>
</comment>
<evidence type="ECO:0000256" key="1">
    <source>
        <dbReference type="SAM" id="Coils"/>
    </source>
</evidence>
<keyword evidence="1" id="KW-0175">Coiled coil</keyword>
<feature type="coiled-coil region" evidence="1">
    <location>
        <begin position="495"/>
        <end position="522"/>
    </location>
</feature>
<proteinExistence type="predicted"/>
<reference evidence="3 4" key="1">
    <citation type="submission" date="2020-01" db="EMBL/GenBank/DDBJ databases">
        <title>Identification and distribution of gene clusters putatively required for synthesis of sphingolipid metabolism inhibitors in phylogenetically diverse species of the filamentous fungus Fusarium.</title>
        <authorList>
            <person name="Kim H.-S."/>
            <person name="Busman M."/>
            <person name="Brown D.W."/>
            <person name="Divon H."/>
            <person name="Uhlig S."/>
            <person name="Proctor R.H."/>
        </authorList>
    </citation>
    <scope>NUCLEOTIDE SEQUENCE [LARGE SCALE GENOMIC DNA]</scope>
    <source>
        <strain evidence="3 4">NRRL 20459</strain>
    </source>
</reference>
<evidence type="ECO:0000313" key="3">
    <source>
        <dbReference type="EMBL" id="KAF4465109.1"/>
    </source>
</evidence>
<gene>
    <name evidence="3" type="ORF">FALBO_8049</name>
</gene>